<dbReference type="InterPro" id="IPR002213">
    <property type="entry name" value="UDP_glucos_trans"/>
</dbReference>
<dbReference type="PANTHER" id="PTHR11926">
    <property type="entry name" value="GLUCOSYL/GLUCURONOSYL TRANSFERASES"/>
    <property type="match status" value="1"/>
</dbReference>
<comment type="similarity">
    <text evidence="1">Belongs to the UDP-glycosyltransferase family.</text>
</comment>
<dbReference type="FunFam" id="3.40.50.2000:FF:000108">
    <property type="entry name" value="UDP-glycosyltransferase 83A1"/>
    <property type="match status" value="1"/>
</dbReference>
<reference evidence="4 5" key="1">
    <citation type="journal article" date="2021" name="Commun. Biol.">
        <title>The genome of Shorea leprosula (Dipterocarpaceae) highlights the ecological relevance of drought in aseasonal tropical rainforests.</title>
        <authorList>
            <person name="Ng K.K.S."/>
            <person name="Kobayashi M.J."/>
            <person name="Fawcett J.A."/>
            <person name="Hatakeyama M."/>
            <person name="Paape T."/>
            <person name="Ng C.H."/>
            <person name="Ang C.C."/>
            <person name="Tnah L.H."/>
            <person name="Lee C.T."/>
            <person name="Nishiyama T."/>
            <person name="Sese J."/>
            <person name="O'Brien M.J."/>
            <person name="Copetti D."/>
            <person name="Mohd Noor M.I."/>
            <person name="Ong R.C."/>
            <person name="Putra M."/>
            <person name="Sireger I.Z."/>
            <person name="Indrioko S."/>
            <person name="Kosugi Y."/>
            <person name="Izuno A."/>
            <person name="Isagi Y."/>
            <person name="Lee S.L."/>
            <person name="Shimizu K.K."/>
        </authorList>
    </citation>
    <scope>NUCLEOTIDE SEQUENCE [LARGE SCALE GENOMIC DNA]</scope>
    <source>
        <strain evidence="4">214</strain>
    </source>
</reference>
<keyword evidence="5" id="KW-1185">Reference proteome</keyword>
<name>A0AAV5IDZ9_9ROSI</name>
<proteinExistence type="inferred from homology"/>
<evidence type="ECO:0000256" key="3">
    <source>
        <dbReference type="ARBA" id="ARBA00022679"/>
    </source>
</evidence>
<dbReference type="Proteomes" id="UP001054252">
    <property type="component" value="Unassembled WGS sequence"/>
</dbReference>
<dbReference type="CDD" id="cd03784">
    <property type="entry name" value="GT1_Gtf-like"/>
    <property type="match status" value="1"/>
</dbReference>
<organism evidence="4 5">
    <name type="scientific">Rubroshorea leprosula</name>
    <dbReference type="NCBI Taxonomy" id="152421"/>
    <lineage>
        <taxon>Eukaryota</taxon>
        <taxon>Viridiplantae</taxon>
        <taxon>Streptophyta</taxon>
        <taxon>Embryophyta</taxon>
        <taxon>Tracheophyta</taxon>
        <taxon>Spermatophyta</taxon>
        <taxon>Magnoliopsida</taxon>
        <taxon>eudicotyledons</taxon>
        <taxon>Gunneridae</taxon>
        <taxon>Pentapetalae</taxon>
        <taxon>rosids</taxon>
        <taxon>malvids</taxon>
        <taxon>Malvales</taxon>
        <taxon>Dipterocarpaceae</taxon>
        <taxon>Rubroshorea</taxon>
    </lineage>
</organism>
<accession>A0AAV5IDZ9</accession>
<comment type="caution">
    <text evidence="4">The sequence shown here is derived from an EMBL/GenBank/DDBJ whole genome shotgun (WGS) entry which is preliminary data.</text>
</comment>
<dbReference type="PANTHER" id="PTHR11926:SF1412">
    <property type="entry name" value="UDP-GLYCOSYLTRANSFERASE 83A1-LIKE"/>
    <property type="match status" value="1"/>
</dbReference>
<dbReference type="AlphaFoldDB" id="A0AAV5IDZ9"/>
<keyword evidence="3" id="KW-0808">Transferase</keyword>
<evidence type="ECO:0000256" key="1">
    <source>
        <dbReference type="ARBA" id="ARBA00009995"/>
    </source>
</evidence>
<evidence type="ECO:0000313" key="5">
    <source>
        <dbReference type="Proteomes" id="UP001054252"/>
    </source>
</evidence>
<evidence type="ECO:0000313" key="4">
    <source>
        <dbReference type="EMBL" id="GKU97335.1"/>
    </source>
</evidence>
<dbReference type="SUPFAM" id="SSF53756">
    <property type="entry name" value="UDP-Glycosyltransferase/glycogen phosphorylase"/>
    <property type="match status" value="1"/>
</dbReference>
<dbReference type="GO" id="GO:0080044">
    <property type="term" value="F:quercetin 7-O-glucosyltransferase activity"/>
    <property type="evidence" value="ECO:0007669"/>
    <property type="project" value="TreeGrafter"/>
</dbReference>
<dbReference type="Pfam" id="PF00201">
    <property type="entry name" value="UDPGT"/>
    <property type="match status" value="1"/>
</dbReference>
<evidence type="ECO:0000256" key="2">
    <source>
        <dbReference type="ARBA" id="ARBA00022676"/>
    </source>
</evidence>
<dbReference type="Gene3D" id="3.40.50.2000">
    <property type="entry name" value="Glycogen Phosphorylase B"/>
    <property type="match status" value="2"/>
</dbReference>
<sequence>MNNPHVLVIPYPVQGHVRPLLEFSQLLVKHGIKITFVNTEFSHQRIMNAFGSKVSVDGSIHFVSLPDGMGVDENKNHIGRSIESICQFMPMELKQLINEINRPNGDEVTCILTDMFMGWSLEIAAELGIKAAALFPASALSLASMFAIPTMIDGGVIDENGTPLKHEMIQLSSETPAINPSHFSWVSIEGFTTQKILFNFFQRNIKAVEKIEWLLSNSTYELEAGALATMAPKVLPIGPLSTYEGVGTLVANFWPEDSSCLKWLDKQPPRSVIYVAFGSFTILDQTQFWELALGLQHSNKPFLWVVRPDITEAKDEAYPKGFRASVADRGQMVGWAPQRAVLSHPSIACFLSHCGWNSTLEGVSNGVPFLCWPYFADQFMNESYICEIWKVGLKLEKDESGIIGQEEIKSKMEKLLSDENLKARAMELKEKIRTSVKEGGYSNKILKSFIEWVKS</sequence>
<dbReference type="FunFam" id="3.40.50.2000:FF:000061">
    <property type="entry name" value="UDP-glycosyltransferase 83A1"/>
    <property type="match status" value="1"/>
</dbReference>
<dbReference type="GO" id="GO:0080043">
    <property type="term" value="F:quercetin 3-O-glucosyltransferase activity"/>
    <property type="evidence" value="ECO:0007669"/>
    <property type="project" value="TreeGrafter"/>
</dbReference>
<evidence type="ECO:0008006" key="6">
    <source>
        <dbReference type="Google" id="ProtNLM"/>
    </source>
</evidence>
<dbReference type="EMBL" id="BPVZ01000011">
    <property type="protein sequence ID" value="GKU97335.1"/>
    <property type="molecule type" value="Genomic_DNA"/>
</dbReference>
<keyword evidence="2" id="KW-0328">Glycosyltransferase</keyword>
<gene>
    <name evidence="4" type="ORF">SLEP1_g10497</name>
</gene>
<protein>
    <recommendedName>
        <fullName evidence="6">UDP-glycosyltransferase</fullName>
    </recommendedName>
</protein>